<comment type="similarity">
    <text evidence="1">Belongs to the N(4)/N(6)-methyltransferase family.</text>
</comment>
<evidence type="ECO:0000313" key="7">
    <source>
        <dbReference type="EMBL" id="SHH87304.1"/>
    </source>
</evidence>
<dbReference type="Pfam" id="PF01555">
    <property type="entry name" value="N6_N4_Mtase"/>
    <property type="match status" value="1"/>
</dbReference>
<name>A0A1M5WJ87_9FIRM</name>
<keyword evidence="8" id="KW-1185">Reference proteome</keyword>
<dbReference type="InterPro" id="IPR002052">
    <property type="entry name" value="DNA_methylase_N6_adenine_CS"/>
</dbReference>
<keyword evidence="5" id="KW-0680">Restriction system</keyword>
<dbReference type="GO" id="GO:0008170">
    <property type="term" value="F:N-methyltransferase activity"/>
    <property type="evidence" value="ECO:0007669"/>
    <property type="project" value="InterPro"/>
</dbReference>
<dbReference type="OrthoDB" id="9773571at2"/>
<evidence type="ECO:0000256" key="2">
    <source>
        <dbReference type="ARBA" id="ARBA00022603"/>
    </source>
</evidence>
<dbReference type="AlphaFoldDB" id="A0A1M5WJ87"/>
<dbReference type="GO" id="GO:0009307">
    <property type="term" value="P:DNA restriction-modification system"/>
    <property type="evidence" value="ECO:0007669"/>
    <property type="project" value="UniProtKB-KW"/>
</dbReference>
<proteinExistence type="inferred from homology"/>
<reference evidence="7 8" key="1">
    <citation type="submission" date="2016-11" db="EMBL/GenBank/DDBJ databases">
        <authorList>
            <person name="Jaros S."/>
            <person name="Januszkiewicz K."/>
            <person name="Wedrychowicz H."/>
        </authorList>
    </citation>
    <scope>NUCLEOTIDE SEQUENCE [LARGE SCALE GENOMIC DNA]</scope>
    <source>
        <strain evidence="7 8">DSM 13106</strain>
    </source>
</reference>
<dbReference type="SUPFAM" id="SSF53335">
    <property type="entry name" value="S-adenosyl-L-methionine-dependent methyltransferases"/>
    <property type="match status" value="1"/>
</dbReference>
<keyword evidence="3" id="KW-0808">Transferase</keyword>
<sequence length="453" mass="52954">MLREIVDIISEGKREVENLLKEDTKKFETVEIVGEYNEEKLTNRFISGDNIYIMNALLKGNGCTSMKEKIDLIYIDPPFLSKADYNSKIVLPLDDELVTIENFAYSDTWKEGDISYLKMLYKRLLLMRELLSDRGSIYLHLDWHVVHYAKVLMDEIFGEDMFLNEIIWSYKSGGVSKKYFSRKHDTILLYSKTKDYIFNAQKEKSYNRGFKPYRFKGVSEYEDEMGWYTLVNMKDVWNIDMVGRTSSERVGYGTQKPEKLLERIILASSDEDSIVADFFAGSGTTAVVAEKYNRKWILSDLGYTSLQTTKKRLMDIESEGFIHEKIEEFSVPKGGKLKIHSIDKKSFEFDTKIISINLEGYEIDIDNIPIEEKYKDILYKVMLKDSLALIDIISIDPDYDGKIFRSRWQSKRDRESYKIPDKIELELLKKPKRSIGIKIIDVFGFESEYIIEV</sequence>
<dbReference type="EMBL" id="FQXR01000005">
    <property type="protein sequence ID" value="SHH87304.1"/>
    <property type="molecule type" value="Genomic_DNA"/>
</dbReference>
<dbReference type="GO" id="GO:0032259">
    <property type="term" value="P:methylation"/>
    <property type="evidence" value="ECO:0007669"/>
    <property type="project" value="UniProtKB-KW"/>
</dbReference>
<gene>
    <name evidence="7" type="ORF">SAMN02745180_01254</name>
</gene>
<feature type="domain" description="DNA methylase N-4/N-6" evidence="6">
    <location>
        <begin position="70"/>
        <end position="302"/>
    </location>
</feature>
<evidence type="ECO:0000256" key="4">
    <source>
        <dbReference type="ARBA" id="ARBA00022691"/>
    </source>
</evidence>
<evidence type="ECO:0000259" key="6">
    <source>
        <dbReference type="Pfam" id="PF01555"/>
    </source>
</evidence>
<evidence type="ECO:0000256" key="3">
    <source>
        <dbReference type="ARBA" id="ARBA00022679"/>
    </source>
</evidence>
<dbReference type="RefSeq" id="WP_072743940.1">
    <property type="nucleotide sequence ID" value="NZ_FQXR01000005.1"/>
</dbReference>
<dbReference type="Proteomes" id="UP000184389">
    <property type="component" value="Unassembled WGS sequence"/>
</dbReference>
<dbReference type="InterPro" id="IPR002941">
    <property type="entry name" value="DNA_methylase_N4/N6"/>
</dbReference>
<keyword evidence="4" id="KW-0949">S-adenosyl-L-methionine</keyword>
<evidence type="ECO:0000256" key="5">
    <source>
        <dbReference type="ARBA" id="ARBA00022747"/>
    </source>
</evidence>
<dbReference type="STRING" id="1123281.SAMN02745180_01254"/>
<keyword evidence="2 7" id="KW-0489">Methyltransferase</keyword>
<dbReference type="InterPro" id="IPR002295">
    <property type="entry name" value="N4/N6-MTase_EcoPI_Mod-like"/>
</dbReference>
<evidence type="ECO:0000313" key="8">
    <source>
        <dbReference type="Proteomes" id="UP000184389"/>
    </source>
</evidence>
<protein>
    <submittedName>
        <fullName evidence="7">DNA methylase</fullName>
    </submittedName>
</protein>
<evidence type="ECO:0000256" key="1">
    <source>
        <dbReference type="ARBA" id="ARBA00006594"/>
    </source>
</evidence>
<accession>A0A1M5WJ87</accession>
<organism evidence="7 8">
    <name type="scientific">Sporanaerobacter acetigenes DSM 13106</name>
    <dbReference type="NCBI Taxonomy" id="1123281"/>
    <lineage>
        <taxon>Bacteria</taxon>
        <taxon>Bacillati</taxon>
        <taxon>Bacillota</taxon>
        <taxon>Tissierellia</taxon>
        <taxon>Tissierellales</taxon>
        <taxon>Sporanaerobacteraceae</taxon>
        <taxon>Sporanaerobacter</taxon>
    </lineage>
</organism>
<dbReference type="GO" id="GO:0003677">
    <property type="term" value="F:DNA binding"/>
    <property type="evidence" value="ECO:0007669"/>
    <property type="project" value="InterPro"/>
</dbReference>
<dbReference type="PROSITE" id="PS00092">
    <property type="entry name" value="N6_MTASE"/>
    <property type="match status" value="1"/>
</dbReference>
<dbReference type="Gene3D" id="3.40.50.150">
    <property type="entry name" value="Vaccinia Virus protein VP39"/>
    <property type="match status" value="1"/>
</dbReference>
<dbReference type="InterPro" id="IPR029063">
    <property type="entry name" value="SAM-dependent_MTases_sf"/>
</dbReference>
<dbReference type="PRINTS" id="PR00506">
    <property type="entry name" value="D21N6MTFRASE"/>
</dbReference>